<evidence type="ECO:0008006" key="4">
    <source>
        <dbReference type="Google" id="ProtNLM"/>
    </source>
</evidence>
<dbReference type="NCBIfam" id="TIGR00532">
    <property type="entry name" value="HMG_CoA_R_NAD"/>
    <property type="match status" value="1"/>
</dbReference>
<dbReference type="PANTHER" id="PTHR10572:SF24">
    <property type="entry name" value="3-HYDROXY-3-METHYLGLUTARYL-COENZYME A REDUCTASE"/>
    <property type="match status" value="1"/>
</dbReference>
<dbReference type="AlphaFoldDB" id="X0SUF8"/>
<sequence>FNFKINSKDYIIPMVIEEPSVVAAASNAAKFARKHGGFISENVRSVMISQIQITKIQDIEYAKRQILDNKDQILKIANDQDPLLNELGGGALDLEIRDLDTKRGKMLIIHLLVNVLDAMGANVVNTMAEAVSPYIEEVTEGKIYLRILSNLATHRIAKSKATFDKDLLGGPEVVEGILNAYEFALADPYRATTHNKGIMNGIVALTLATGNDTRAIESGAHAFASLNGKYSPLTKFDLDSRGNLVGEIEVPLALGIIGGMTKIHPMARIALKILNVKSASELSQVCAALGLAQNVAALRALASEGIQKGHMALHSRNIAKIAGVPDELIEKVAKKMIEEKKIRVDYAKEILQKLNDGENL</sequence>
<dbReference type="GO" id="GO:0004420">
    <property type="term" value="F:hydroxymethylglutaryl-CoA reductase (NADPH) activity"/>
    <property type="evidence" value="ECO:0007669"/>
    <property type="project" value="InterPro"/>
</dbReference>
<dbReference type="InterPro" id="IPR009029">
    <property type="entry name" value="HMG_CoA_Rdtase_sub-bd_dom_sf"/>
</dbReference>
<feature type="non-terminal residue" evidence="3">
    <location>
        <position position="1"/>
    </location>
</feature>
<proteinExistence type="inferred from homology"/>
<keyword evidence="2" id="KW-0560">Oxidoreductase</keyword>
<dbReference type="CDD" id="cd00644">
    <property type="entry name" value="HMG-CoA_reductase_classII"/>
    <property type="match status" value="1"/>
</dbReference>
<dbReference type="InterPro" id="IPR004553">
    <property type="entry name" value="HMG_CoA_Rdtase_bac-typ"/>
</dbReference>
<dbReference type="InterPro" id="IPR023074">
    <property type="entry name" value="HMG_CoA_Rdtase_cat_sf"/>
</dbReference>
<gene>
    <name evidence="3" type="ORF">S01H1_01364</name>
</gene>
<comment type="similarity">
    <text evidence="1">Belongs to the HMG-CoA reductase family.</text>
</comment>
<dbReference type="Gene3D" id="1.10.8.660">
    <property type="match status" value="1"/>
</dbReference>
<comment type="caution">
    <text evidence="3">The sequence shown here is derived from an EMBL/GenBank/DDBJ whole genome shotgun (WGS) entry which is preliminary data.</text>
</comment>
<dbReference type="InterPro" id="IPR009023">
    <property type="entry name" value="HMG_CoA_Rdtase_NAD(P)-bd_sf"/>
</dbReference>
<dbReference type="InterPro" id="IPR023076">
    <property type="entry name" value="HMG_CoA_Rdtase_CS"/>
</dbReference>
<organism evidence="3">
    <name type="scientific">marine sediment metagenome</name>
    <dbReference type="NCBI Taxonomy" id="412755"/>
    <lineage>
        <taxon>unclassified sequences</taxon>
        <taxon>metagenomes</taxon>
        <taxon>ecological metagenomes</taxon>
    </lineage>
</organism>
<dbReference type="Pfam" id="PF00368">
    <property type="entry name" value="HMG-CoA_red"/>
    <property type="match status" value="1"/>
</dbReference>
<evidence type="ECO:0000313" key="3">
    <source>
        <dbReference type="EMBL" id="GAF79547.1"/>
    </source>
</evidence>
<dbReference type="Gene3D" id="3.90.770.10">
    <property type="entry name" value="3-hydroxy-3-methylglutaryl-coenzyme A Reductase, Chain A, domain 2"/>
    <property type="match status" value="2"/>
</dbReference>
<dbReference type="SUPFAM" id="SSF55035">
    <property type="entry name" value="NAD-binding domain of HMG-CoA reductase"/>
    <property type="match status" value="1"/>
</dbReference>
<protein>
    <recommendedName>
        <fullName evidence="4">HMG-CoA reductase</fullName>
    </recommendedName>
</protein>
<dbReference type="PANTHER" id="PTHR10572">
    <property type="entry name" value="3-HYDROXY-3-METHYLGLUTARYL-COENZYME A REDUCTASE"/>
    <property type="match status" value="1"/>
</dbReference>
<dbReference type="GO" id="GO:0015936">
    <property type="term" value="P:coenzyme A metabolic process"/>
    <property type="evidence" value="ECO:0007669"/>
    <property type="project" value="InterPro"/>
</dbReference>
<dbReference type="PROSITE" id="PS50065">
    <property type="entry name" value="HMG_COA_REDUCTASE_4"/>
    <property type="match status" value="1"/>
</dbReference>
<evidence type="ECO:0000256" key="1">
    <source>
        <dbReference type="ARBA" id="ARBA00007661"/>
    </source>
</evidence>
<evidence type="ECO:0000256" key="2">
    <source>
        <dbReference type="ARBA" id="ARBA00023002"/>
    </source>
</evidence>
<name>X0SUF8_9ZZZZ</name>
<dbReference type="EMBL" id="BARS01000582">
    <property type="protein sequence ID" value="GAF79547.1"/>
    <property type="molecule type" value="Genomic_DNA"/>
</dbReference>
<reference evidence="3" key="1">
    <citation type="journal article" date="2014" name="Front. Microbiol.">
        <title>High frequency of phylogenetically diverse reductive dehalogenase-homologous genes in deep subseafloor sedimentary metagenomes.</title>
        <authorList>
            <person name="Kawai M."/>
            <person name="Futagami T."/>
            <person name="Toyoda A."/>
            <person name="Takaki Y."/>
            <person name="Nishi S."/>
            <person name="Hori S."/>
            <person name="Arai W."/>
            <person name="Tsubouchi T."/>
            <person name="Morono Y."/>
            <person name="Uchiyama I."/>
            <person name="Ito T."/>
            <person name="Fujiyama A."/>
            <person name="Inagaki F."/>
            <person name="Takami H."/>
        </authorList>
    </citation>
    <scope>NUCLEOTIDE SEQUENCE</scope>
    <source>
        <strain evidence="3">Expedition CK06-06</strain>
    </source>
</reference>
<accession>X0SUF8</accession>
<dbReference type="InterPro" id="IPR002202">
    <property type="entry name" value="HMG_CoA_Rdtase"/>
</dbReference>
<dbReference type="SUPFAM" id="SSF56542">
    <property type="entry name" value="Substrate-binding domain of HMG-CoA reductase"/>
    <property type="match status" value="1"/>
</dbReference>
<dbReference type="PROSITE" id="PS01192">
    <property type="entry name" value="HMG_COA_REDUCTASE_3"/>
    <property type="match status" value="1"/>
</dbReference>